<gene>
    <name evidence="2" type="ORF">J2Z60_001799</name>
</gene>
<keyword evidence="3" id="KW-1185">Reference proteome</keyword>
<evidence type="ECO:0000313" key="3">
    <source>
        <dbReference type="Proteomes" id="UP001519292"/>
    </source>
</evidence>
<reference evidence="2 3" key="1">
    <citation type="submission" date="2021-03" db="EMBL/GenBank/DDBJ databases">
        <title>Genomic Encyclopedia of Type Strains, Phase IV (KMG-IV): sequencing the most valuable type-strain genomes for metagenomic binning, comparative biology and taxonomic classification.</title>
        <authorList>
            <person name="Goeker M."/>
        </authorList>
    </citation>
    <scope>NUCLEOTIDE SEQUENCE [LARGE SCALE GENOMIC DNA]</scope>
    <source>
        <strain evidence="2 3">DSM 101872</strain>
    </source>
</reference>
<dbReference type="Proteomes" id="UP001519292">
    <property type="component" value="Unassembled WGS sequence"/>
</dbReference>
<sequence>MRLLLIALAIIFIILKILNIIAWSWWLVLLPVFIYIAIWLLAVIVVAILDWLGYGE</sequence>
<dbReference type="EMBL" id="JAGGLU010000012">
    <property type="protein sequence ID" value="MBP2058611.1"/>
    <property type="molecule type" value="Genomic_DNA"/>
</dbReference>
<feature type="transmembrane region" description="Helical" evidence="1">
    <location>
        <begin position="32"/>
        <end position="52"/>
    </location>
</feature>
<keyword evidence="1" id="KW-0472">Membrane</keyword>
<evidence type="ECO:0000256" key="1">
    <source>
        <dbReference type="SAM" id="Phobius"/>
    </source>
</evidence>
<feature type="transmembrane region" description="Helical" evidence="1">
    <location>
        <begin position="5"/>
        <end position="26"/>
    </location>
</feature>
<evidence type="ECO:0000313" key="2">
    <source>
        <dbReference type="EMBL" id="MBP2058611.1"/>
    </source>
</evidence>
<accession>A0ABS4MFZ2</accession>
<dbReference type="RefSeq" id="WP_209687343.1">
    <property type="nucleotide sequence ID" value="NZ_JAGGLU010000012.1"/>
</dbReference>
<organism evidence="2 3">
    <name type="scientific">Lactobacillus colini</name>
    <dbReference type="NCBI Taxonomy" id="1819254"/>
    <lineage>
        <taxon>Bacteria</taxon>
        <taxon>Bacillati</taxon>
        <taxon>Bacillota</taxon>
        <taxon>Bacilli</taxon>
        <taxon>Lactobacillales</taxon>
        <taxon>Lactobacillaceae</taxon>
        <taxon>Lactobacillus</taxon>
    </lineage>
</organism>
<protein>
    <submittedName>
        <fullName evidence="2">Fatty acid desaturase</fullName>
    </submittedName>
</protein>
<proteinExistence type="predicted"/>
<name>A0ABS4MFZ2_9LACO</name>
<keyword evidence="1" id="KW-0812">Transmembrane</keyword>
<comment type="caution">
    <text evidence="2">The sequence shown here is derived from an EMBL/GenBank/DDBJ whole genome shotgun (WGS) entry which is preliminary data.</text>
</comment>
<keyword evidence="1" id="KW-1133">Transmembrane helix</keyword>